<dbReference type="EMBL" id="MN740594">
    <property type="protein sequence ID" value="QHS78113.1"/>
    <property type="molecule type" value="Genomic_DNA"/>
</dbReference>
<evidence type="ECO:0000313" key="1">
    <source>
        <dbReference type="EMBL" id="QHS78113.1"/>
    </source>
</evidence>
<sequence>MNIVNSELQRLTAEITALNQKKYAFAELLKDHKSCRTCFGNDSLKRIKLKEDNKIVYMCNFCIDCVKDVNKKNILLNKKWFCPVCKADDGMIFVNKVTNSLCKDCFLTIREVCV</sequence>
<reference evidence="1" key="1">
    <citation type="journal article" date="2020" name="Nature">
        <title>Giant virus diversity and host interactions through global metagenomics.</title>
        <authorList>
            <person name="Schulz F."/>
            <person name="Roux S."/>
            <person name="Paez-Espino D."/>
            <person name="Jungbluth S."/>
            <person name="Walsh D.A."/>
            <person name="Denef V.J."/>
            <person name="McMahon K.D."/>
            <person name="Konstantinidis K.T."/>
            <person name="Eloe-Fadrosh E.A."/>
            <person name="Kyrpides N.C."/>
            <person name="Woyke T."/>
        </authorList>
    </citation>
    <scope>NUCLEOTIDE SEQUENCE</scope>
    <source>
        <strain evidence="1">GVMAG-S-1021933-23</strain>
    </source>
</reference>
<organism evidence="1">
    <name type="scientific">viral metagenome</name>
    <dbReference type="NCBI Taxonomy" id="1070528"/>
    <lineage>
        <taxon>unclassified sequences</taxon>
        <taxon>metagenomes</taxon>
        <taxon>organismal metagenomes</taxon>
    </lineage>
</organism>
<name>A0A6C0AF80_9ZZZZ</name>
<dbReference type="AlphaFoldDB" id="A0A6C0AF80"/>
<protein>
    <submittedName>
        <fullName evidence="1">Uncharacterized protein</fullName>
    </submittedName>
</protein>
<accession>A0A6C0AF80</accession>
<proteinExistence type="predicted"/>